<protein>
    <submittedName>
        <fullName evidence="2">Uncharacterized protein</fullName>
    </submittedName>
</protein>
<organism evidence="2 3">
    <name type="scientific">Trifolium medium</name>
    <dbReference type="NCBI Taxonomy" id="97028"/>
    <lineage>
        <taxon>Eukaryota</taxon>
        <taxon>Viridiplantae</taxon>
        <taxon>Streptophyta</taxon>
        <taxon>Embryophyta</taxon>
        <taxon>Tracheophyta</taxon>
        <taxon>Spermatophyta</taxon>
        <taxon>Magnoliopsida</taxon>
        <taxon>eudicotyledons</taxon>
        <taxon>Gunneridae</taxon>
        <taxon>Pentapetalae</taxon>
        <taxon>rosids</taxon>
        <taxon>fabids</taxon>
        <taxon>Fabales</taxon>
        <taxon>Fabaceae</taxon>
        <taxon>Papilionoideae</taxon>
        <taxon>50 kb inversion clade</taxon>
        <taxon>NPAAA clade</taxon>
        <taxon>Hologalegina</taxon>
        <taxon>IRL clade</taxon>
        <taxon>Trifolieae</taxon>
        <taxon>Trifolium</taxon>
    </lineage>
</organism>
<evidence type="ECO:0000256" key="1">
    <source>
        <dbReference type="SAM" id="MobiDB-lite"/>
    </source>
</evidence>
<dbReference type="AlphaFoldDB" id="A0A392SMB6"/>
<proteinExistence type="predicted"/>
<comment type="caution">
    <text evidence="2">The sequence shown here is derived from an EMBL/GenBank/DDBJ whole genome shotgun (WGS) entry which is preliminary data.</text>
</comment>
<keyword evidence="3" id="KW-1185">Reference proteome</keyword>
<feature type="non-terminal residue" evidence="2">
    <location>
        <position position="1"/>
    </location>
</feature>
<reference evidence="2 3" key="1">
    <citation type="journal article" date="2018" name="Front. Plant Sci.">
        <title>Red Clover (Trifolium pratense) and Zigzag Clover (T. medium) - A Picture of Genomic Similarities and Differences.</title>
        <authorList>
            <person name="Dluhosova J."/>
            <person name="Istvanek J."/>
            <person name="Nedelnik J."/>
            <person name="Repkova J."/>
        </authorList>
    </citation>
    <scope>NUCLEOTIDE SEQUENCE [LARGE SCALE GENOMIC DNA]</scope>
    <source>
        <strain evidence="3">cv. 10/8</strain>
        <tissue evidence="2">Leaf</tissue>
    </source>
</reference>
<dbReference type="Proteomes" id="UP000265520">
    <property type="component" value="Unassembled WGS sequence"/>
</dbReference>
<sequence>IQLVEDLNEALAEPAAQVEDDTTSDNNDLEDPTNGNSTEELTHSEGSEYEDNTTETLAPRTRKPPAWVRYFVTDIEQHDEEQLQNLAVFCNSEDPTCYEEA</sequence>
<evidence type="ECO:0000313" key="3">
    <source>
        <dbReference type="Proteomes" id="UP000265520"/>
    </source>
</evidence>
<feature type="non-terminal residue" evidence="2">
    <location>
        <position position="101"/>
    </location>
</feature>
<feature type="region of interest" description="Disordered" evidence="1">
    <location>
        <begin position="1"/>
        <end position="63"/>
    </location>
</feature>
<name>A0A392SMB6_9FABA</name>
<accession>A0A392SMB6</accession>
<evidence type="ECO:0000313" key="2">
    <source>
        <dbReference type="EMBL" id="MCI50038.1"/>
    </source>
</evidence>
<feature type="compositionally biased region" description="Acidic residues" evidence="1">
    <location>
        <begin position="18"/>
        <end position="31"/>
    </location>
</feature>
<dbReference type="EMBL" id="LXQA010410490">
    <property type="protein sequence ID" value="MCI50038.1"/>
    <property type="molecule type" value="Genomic_DNA"/>
</dbReference>